<dbReference type="Proteomes" id="UP000184447">
    <property type="component" value="Unassembled WGS sequence"/>
</dbReference>
<protein>
    <submittedName>
        <fullName evidence="2">CotH protein</fullName>
    </submittedName>
</protein>
<accession>A0A1M5WQN1</accession>
<feature type="compositionally biased region" description="Gly residues" evidence="1">
    <location>
        <begin position="458"/>
        <end position="470"/>
    </location>
</feature>
<dbReference type="InterPro" id="IPR014867">
    <property type="entry name" value="Spore_coat_CotH_CotH2/3/7"/>
</dbReference>
<dbReference type="PANTHER" id="PTHR40050">
    <property type="entry name" value="INNER SPORE COAT PROTEIN H"/>
    <property type="match status" value="1"/>
</dbReference>
<evidence type="ECO:0000313" key="3">
    <source>
        <dbReference type="Proteomes" id="UP000184447"/>
    </source>
</evidence>
<reference evidence="2 3" key="1">
    <citation type="submission" date="2016-11" db="EMBL/GenBank/DDBJ databases">
        <authorList>
            <person name="Jaros S."/>
            <person name="Januszkiewicz K."/>
            <person name="Wedrychowicz H."/>
        </authorList>
    </citation>
    <scope>NUCLEOTIDE SEQUENCE [LARGE SCALE GENOMIC DNA]</scope>
    <source>
        <strain evidence="2 3">DSM 8605</strain>
    </source>
</reference>
<dbReference type="STRING" id="1121316.SAMN02745207_03059"/>
<feature type="region of interest" description="Disordered" evidence="1">
    <location>
        <begin position="29"/>
        <end position="60"/>
    </location>
</feature>
<proteinExistence type="predicted"/>
<dbReference type="EMBL" id="FQXM01000019">
    <property type="protein sequence ID" value="SHH89809.1"/>
    <property type="molecule type" value="Genomic_DNA"/>
</dbReference>
<feature type="region of interest" description="Disordered" evidence="1">
    <location>
        <begin position="447"/>
        <end position="478"/>
    </location>
</feature>
<dbReference type="RefSeq" id="WP_073339351.1">
    <property type="nucleotide sequence ID" value="NZ_FQXM01000019.1"/>
</dbReference>
<dbReference type="PANTHER" id="PTHR40050:SF1">
    <property type="entry name" value="INNER SPORE COAT PROTEIN H"/>
    <property type="match status" value="1"/>
</dbReference>
<dbReference type="Pfam" id="PF08757">
    <property type="entry name" value="CotH"/>
    <property type="match status" value="1"/>
</dbReference>
<evidence type="ECO:0000313" key="2">
    <source>
        <dbReference type="EMBL" id="SHH89809.1"/>
    </source>
</evidence>
<sequence length="478" mass="53494">MKWIKSVSVVILVILIAVAIKFGLFSNSSSNKTETDSTSITASEDSETNSTKEVKSTTEDNNASVDSVIFPHDQVVDVNIEIDEDLYEEMNNNATEEEYVMADITYNGYTFDSVAIRPKGNSSLSSVAKSTSDRYSFKIDFNYYEEDQDFLGVTKINLNNIYKDPTMMAEYIGYEMLEDLDAVAARTTYVSLSINGEYFGLYLAVEQVNSLFLDENYGNDSGELYKPEQGVGADLSYISDNGMDYTGMVPDDMDEYDNEALVQLIKTINEGGDLESIFNVDSFLKYLAVSTMTINYDGYQGGMFHNYYLYNNNGVFEWIAWDLNEIFNGFSRSAASDEEATEHLIDEPVSGAMSNYPLIEAIFKNEEYVDKYHEYLQILSEGYLAEDNINSKVQSTYNMIKDYVETDPTAFYSYQQFETALFEDEGNSLSLMSFVEKRVANVEQQLSGKIPSTNNGQGNSGSGGNAGRNPGGAKPVRQ</sequence>
<evidence type="ECO:0000256" key="1">
    <source>
        <dbReference type="SAM" id="MobiDB-lite"/>
    </source>
</evidence>
<name>A0A1M5WQN1_9CLOT</name>
<dbReference type="OrthoDB" id="3235126at2"/>
<gene>
    <name evidence="2" type="ORF">SAMN02745207_03059</name>
</gene>
<organism evidence="2 3">
    <name type="scientific">Clostridium grantii DSM 8605</name>
    <dbReference type="NCBI Taxonomy" id="1121316"/>
    <lineage>
        <taxon>Bacteria</taxon>
        <taxon>Bacillati</taxon>
        <taxon>Bacillota</taxon>
        <taxon>Clostridia</taxon>
        <taxon>Eubacteriales</taxon>
        <taxon>Clostridiaceae</taxon>
        <taxon>Clostridium</taxon>
    </lineage>
</organism>
<keyword evidence="3" id="KW-1185">Reference proteome</keyword>
<dbReference type="AlphaFoldDB" id="A0A1M5WQN1"/>
<feature type="compositionally biased region" description="Polar residues" evidence="1">
    <location>
        <begin position="29"/>
        <end position="49"/>
    </location>
</feature>